<dbReference type="AlphaFoldDB" id="A0A6J4UW54"/>
<organism evidence="2">
    <name type="scientific">uncultured Thermomicrobiales bacterium</name>
    <dbReference type="NCBI Taxonomy" id="1645740"/>
    <lineage>
        <taxon>Bacteria</taxon>
        <taxon>Pseudomonadati</taxon>
        <taxon>Thermomicrobiota</taxon>
        <taxon>Thermomicrobia</taxon>
        <taxon>Thermomicrobiales</taxon>
        <taxon>environmental samples</taxon>
    </lineage>
</organism>
<reference evidence="2" key="1">
    <citation type="submission" date="2020-02" db="EMBL/GenBank/DDBJ databases">
        <authorList>
            <person name="Meier V. D."/>
        </authorList>
    </citation>
    <scope>NUCLEOTIDE SEQUENCE</scope>
    <source>
        <strain evidence="2">AVDCRST_MAG49</strain>
    </source>
</reference>
<feature type="region of interest" description="Disordered" evidence="1">
    <location>
        <begin position="36"/>
        <end position="56"/>
    </location>
</feature>
<gene>
    <name evidence="2" type="ORF">AVDCRST_MAG49-2262</name>
</gene>
<sequence length="56" mass="5676">MALSLRAPHGDGVWATLAGAREETIPSEMAVTRRRGLPGGCGMTESPGVGVGVGVR</sequence>
<proteinExistence type="predicted"/>
<accession>A0A6J4UW54</accession>
<dbReference type="EMBL" id="CADCWG010000154">
    <property type="protein sequence ID" value="CAA9558362.1"/>
    <property type="molecule type" value="Genomic_DNA"/>
</dbReference>
<name>A0A6J4UW54_9BACT</name>
<evidence type="ECO:0000256" key="1">
    <source>
        <dbReference type="SAM" id="MobiDB-lite"/>
    </source>
</evidence>
<protein>
    <submittedName>
        <fullName evidence="2">Uncharacterized protein</fullName>
    </submittedName>
</protein>
<evidence type="ECO:0000313" key="2">
    <source>
        <dbReference type="EMBL" id="CAA9558362.1"/>
    </source>
</evidence>